<dbReference type="EMBL" id="HG001672">
    <property type="protein sequence ID" value="CDF34081.1"/>
    <property type="molecule type" value="Genomic_DNA"/>
</dbReference>
<dbReference type="RefSeq" id="XP_005713900.1">
    <property type="nucleotide sequence ID" value="XM_005713843.1"/>
</dbReference>
<gene>
    <name evidence="1" type="ORF">CHC_T00002654001</name>
</gene>
<reference evidence="2" key="1">
    <citation type="journal article" date="2013" name="Proc. Natl. Acad. Sci. U.S.A.">
        <title>Genome structure and metabolic features in the red seaweed Chondrus crispus shed light on evolution of the Archaeplastida.</title>
        <authorList>
            <person name="Collen J."/>
            <person name="Porcel B."/>
            <person name="Carre W."/>
            <person name="Ball S.G."/>
            <person name="Chaparro C."/>
            <person name="Tonon T."/>
            <person name="Barbeyron T."/>
            <person name="Michel G."/>
            <person name="Noel B."/>
            <person name="Valentin K."/>
            <person name="Elias M."/>
            <person name="Artiguenave F."/>
            <person name="Arun A."/>
            <person name="Aury J.M."/>
            <person name="Barbosa-Neto J.F."/>
            <person name="Bothwell J.H."/>
            <person name="Bouget F.Y."/>
            <person name="Brillet L."/>
            <person name="Cabello-Hurtado F."/>
            <person name="Capella-Gutierrez S."/>
            <person name="Charrier B."/>
            <person name="Cladiere L."/>
            <person name="Cock J.M."/>
            <person name="Coelho S.M."/>
            <person name="Colleoni C."/>
            <person name="Czjzek M."/>
            <person name="Da Silva C."/>
            <person name="Delage L."/>
            <person name="Denoeud F."/>
            <person name="Deschamps P."/>
            <person name="Dittami S.M."/>
            <person name="Gabaldon T."/>
            <person name="Gachon C.M."/>
            <person name="Groisillier A."/>
            <person name="Herve C."/>
            <person name="Jabbari K."/>
            <person name="Katinka M."/>
            <person name="Kloareg B."/>
            <person name="Kowalczyk N."/>
            <person name="Labadie K."/>
            <person name="Leblanc C."/>
            <person name="Lopez P.J."/>
            <person name="McLachlan D.H."/>
            <person name="Meslet-Cladiere L."/>
            <person name="Moustafa A."/>
            <person name="Nehr Z."/>
            <person name="Nyvall Collen P."/>
            <person name="Panaud O."/>
            <person name="Partensky F."/>
            <person name="Poulain J."/>
            <person name="Rensing S.A."/>
            <person name="Rousvoal S."/>
            <person name="Samson G."/>
            <person name="Symeonidi A."/>
            <person name="Weissenbach J."/>
            <person name="Zambounis A."/>
            <person name="Wincker P."/>
            <person name="Boyen C."/>
        </authorList>
    </citation>
    <scope>NUCLEOTIDE SEQUENCE [LARGE SCALE GENOMIC DNA]</scope>
    <source>
        <strain evidence="2">cv. Stackhouse</strain>
    </source>
</reference>
<name>R7Q9M7_CHOCR</name>
<organism evidence="1 2">
    <name type="scientific">Chondrus crispus</name>
    <name type="common">Carrageen Irish moss</name>
    <name type="synonym">Polymorpha crispa</name>
    <dbReference type="NCBI Taxonomy" id="2769"/>
    <lineage>
        <taxon>Eukaryota</taxon>
        <taxon>Rhodophyta</taxon>
        <taxon>Florideophyceae</taxon>
        <taxon>Rhodymeniophycidae</taxon>
        <taxon>Gigartinales</taxon>
        <taxon>Gigartinaceae</taxon>
        <taxon>Chondrus</taxon>
    </lineage>
</organism>
<sequence length="91" mass="10352">MQSSKTATGLRSFRTRHPCPLKQNRSWCFALLPFTSHRILFKIFPLVGVKFTAPGIVLGSSVSTQTFPLENPRLKTSKSYIDARLDWLRSL</sequence>
<dbReference type="Proteomes" id="UP000012073">
    <property type="component" value="Unassembled WGS sequence"/>
</dbReference>
<dbReference type="Gramene" id="CDF34081">
    <property type="protein sequence ID" value="CDF34081"/>
    <property type="gene ID" value="CHC_T00002654001"/>
</dbReference>
<accession>R7Q9M7</accession>
<evidence type="ECO:0000313" key="2">
    <source>
        <dbReference type="Proteomes" id="UP000012073"/>
    </source>
</evidence>
<keyword evidence="2" id="KW-1185">Reference proteome</keyword>
<protein>
    <submittedName>
        <fullName evidence="1">Uncharacterized protein</fullName>
    </submittedName>
</protein>
<dbReference type="KEGG" id="ccp:CHC_T00002654001"/>
<dbReference type="AlphaFoldDB" id="R7Q9M7"/>
<dbReference type="GeneID" id="17321627"/>
<proteinExistence type="predicted"/>
<evidence type="ECO:0000313" key="1">
    <source>
        <dbReference type="EMBL" id="CDF34081.1"/>
    </source>
</evidence>